<dbReference type="Pfam" id="PF03459">
    <property type="entry name" value="TOBE"/>
    <property type="match status" value="1"/>
</dbReference>
<dbReference type="GO" id="GO:0015689">
    <property type="term" value="P:molybdate ion transport"/>
    <property type="evidence" value="ECO:0007669"/>
    <property type="project" value="InterPro"/>
</dbReference>
<dbReference type="SUPFAM" id="SSF46785">
    <property type="entry name" value="Winged helix' DNA-binding domain"/>
    <property type="match status" value="1"/>
</dbReference>
<dbReference type="SUPFAM" id="SSF50331">
    <property type="entry name" value="MOP-like"/>
    <property type="match status" value="1"/>
</dbReference>
<dbReference type="PROSITE" id="PS51866">
    <property type="entry name" value="MOP"/>
    <property type="match status" value="1"/>
</dbReference>
<dbReference type="HOGENOM" id="CLU_072980_0_0_2"/>
<keyword evidence="2" id="KW-0500">Molybdenum</keyword>
<evidence type="ECO:0000313" key="4">
    <source>
        <dbReference type="EMBL" id="CAI49614.2"/>
    </source>
</evidence>
<dbReference type="InterPro" id="IPR004606">
    <property type="entry name" value="Mop_domain"/>
</dbReference>
<dbReference type="PANTHER" id="PTHR30432:SF1">
    <property type="entry name" value="DNA-BINDING TRANSCRIPTIONAL DUAL REGULATOR MODE"/>
    <property type="match status" value="1"/>
</dbReference>
<proteinExistence type="predicted"/>
<dbReference type="PANTHER" id="PTHR30432">
    <property type="entry name" value="TRANSCRIPTIONAL REGULATOR MODE"/>
    <property type="match status" value="1"/>
</dbReference>
<dbReference type="Proteomes" id="UP000002698">
    <property type="component" value="Chromosome"/>
</dbReference>
<dbReference type="Gene3D" id="1.10.10.10">
    <property type="entry name" value="Winged helix-like DNA-binding domain superfamily/Winged helix DNA-binding domain"/>
    <property type="match status" value="1"/>
</dbReference>
<evidence type="ECO:0000256" key="1">
    <source>
        <dbReference type="ARBA" id="ARBA00004202"/>
    </source>
</evidence>
<dbReference type="eggNOG" id="arCOG00223">
    <property type="taxonomic scope" value="Archaea"/>
</dbReference>
<organism evidence="4 5">
    <name type="scientific">Natronomonas pharaonis (strain ATCC 35678 / DSM 2160 / CIP 103997 / JCM 8858 / NBRC 14720 / NCIMB 2260 / Gabara)</name>
    <name type="common">Halobacterium pharaonis</name>
    <dbReference type="NCBI Taxonomy" id="348780"/>
    <lineage>
        <taxon>Archaea</taxon>
        <taxon>Methanobacteriati</taxon>
        <taxon>Methanobacteriota</taxon>
        <taxon>Stenosarchaea group</taxon>
        <taxon>Halobacteria</taxon>
        <taxon>Halobacteriales</taxon>
        <taxon>Natronomonadaceae</taxon>
        <taxon>Natronomonas</taxon>
    </lineage>
</organism>
<dbReference type="AlphaFoldDB" id="A0A1U7EWX5"/>
<reference evidence="4 5" key="1">
    <citation type="journal article" date="2005" name="Genome Res.">
        <title>Living with two extremes: conclusions from the genome sequence of Natronomonas pharaonis.</title>
        <authorList>
            <person name="Falb M."/>
            <person name="Pfeiffer F."/>
            <person name="Palm P."/>
            <person name="Rodewald K."/>
            <person name="Hickmann V."/>
            <person name="Tittor J."/>
            <person name="Oesterhelt D."/>
        </authorList>
    </citation>
    <scope>NUCLEOTIDE SEQUENCE [LARGE SCALE GENOMIC DNA]</scope>
    <source>
        <strain evidence="5">ATCC 35678 / DSM 2160 / CIP 103997 / JCM 8858 / NBRC 14720 / NCIMB 2260 / Gabara</strain>
    </source>
</reference>
<keyword evidence="5" id="KW-1185">Reference proteome</keyword>
<accession>A0A1U7EWX5</accession>
<comment type="subcellular location">
    <subcellularLocation>
        <location evidence="1">Cell membrane</location>
        <topology evidence="1">Peripheral membrane protein</topology>
    </subcellularLocation>
</comment>
<name>A0A1U7EWX5_NATPD</name>
<feature type="domain" description="Mop" evidence="3">
    <location>
        <begin position="164"/>
        <end position="229"/>
    </location>
</feature>
<protein>
    <submittedName>
        <fullName evidence="4">ModE family transcription regulator</fullName>
    </submittedName>
</protein>
<dbReference type="KEGG" id="nph:NP_3046A"/>
<gene>
    <name evidence="4" type="primary">abc22u</name>
    <name evidence="4" type="ordered locus">NP_3046A</name>
</gene>
<dbReference type="GO" id="GO:0005886">
    <property type="term" value="C:plasma membrane"/>
    <property type="evidence" value="ECO:0007669"/>
    <property type="project" value="UniProtKB-SubCell"/>
</dbReference>
<dbReference type="EnsemblBacteria" id="CAI49614">
    <property type="protein sequence ID" value="CAI49614"/>
    <property type="gene ID" value="NP_3046A"/>
</dbReference>
<evidence type="ECO:0000313" key="5">
    <source>
        <dbReference type="Proteomes" id="UP000002698"/>
    </source>
</evidence>
<evidence type="ECO:0000259" key="3">
    <source>
        <dbReference type="PROSITE" id="PS51866"/>
    </source>
</evidence>
<sequence>MNRTNGQGEAALVAEGVEFDADDATLLREINETGSVARASSNLGRSRARQLSRIETLESAFGDLVERRRGGSGGGGSRLTENAGALLRRYDRLQTALTATDTVPETVLNGTVTAVLGELADVETEIGTVRGLHPDVTAGDDVQVRIGADAVTLQDPADSPGPDATSARNRYQGTVTAVEHGETVLEVTVAVSDVPFRALVTDESADRLGLDAGCPVVLTWKATATRLALR</sequence>
<dbReference type="EMBL" id="CR936257">
    <property type="protein sequence ID" value="CAI49614.2"/>
    <property type="molecule type" value="Genomic_DNA"/>
</dbReference>
<dbReference type="Gene3D" id="2.40.50.100">
    <property type="match status" value="1"/>
</dbReference>
<dbReference type="InterPro" id="IPR036388">
    <property type="entry name" value="WH-like_DNA-bd_sf"/>
</dbReference>
<dbReference type="InterPro" id="IPR005116">
    <property type="entry name" value="Transp-assoc_OB_typ1"/>
</dbReference>
<dbReference type="InterPro" id="IPR051815">
    <property type="entry name" value="Molybdate_resp_trans_reg"/>
</dbReference>
<dbReference type="InterPro" id="IPR008995">
    <property type="entry name" value="Mo/tungstate-bd_C_term_dom"/>
</dbReference>
<evidence type="ECO:0000256" key="2">
    <source>
        <dbReference type="ARBA" id="ARBA00022505"/>
    </source>
</evidence>
<dbReference type="InterPro" id="IPR036390">
    <property type="entry name" value="WH_DNA-bd_sf"/>
</dbReference>
<dbReference type="STRING" id="348780.NP_3046A"/>
<dbReference type="OrthoDB" id="70912at2157"/>